<feature type="transmembrane region" description="Helical" evidence="1">
    <location>
        <begin position="6"/>
        <end position="25"/>
    </location>
</feature>
<sequence>MSEKLNFVGGAIGLLVLLGGTVFWLRHDLKRLRSLKRKLRLGALLTQAEKDELASLQGKYPWA</sequence>
<reference evidence="2 3" key="1">
    <citation type="submission" date="2017-09" db="EMBL/GenBank/DDBJ databases">
        <title>The diverse metabolic capabilities of V. boronicumulans make it an excellent choice for continued studies on novel biodegradation.</title>
        <authorList>
            <person name="Sun S."/>
        </authorList>
    </citation>
    <scope>NUCLEOTIDE SEQUENCE [LARGE SCALE GENOMIC DNA]</scope>
    <source>
        <strain evidence="2 3">J1</strain>
    </source>
</reference>
<evidence type="ECO:0000313" key="3">
    <source>
        <dbReference type="Proteomes" id="UP000217154"/>
    </source>
</evidence>
<gene>
    <name evidence="2" type="ORF">CKY39_20860</name>
</gene>
<name>A0A250DLZ7_9BURK</name>
<keyword evidence="1" id="KW-1133">Transmembrane helix</keyword>
<evidence type="ECO:0000256" key="1">
    <source>
        <dbReference type="SAM" id="Phobius"/>
    </source>
</evidence>
<protein>
    <submittedName>
        <fullName evidence="2">Uncharacterized protein</fullName>
    </submittedName>
</protein>
<dbReference type="Proteomes" id="UP000217154">
    <property type="component" value="Chromosome"/>
</dbReference>
<organism evidence="2 3">
    <name type="scientific">Variovorax boronicumulans</name>
    <dbReference type="NCBI Taxonomy" id="436515"/>
    <lineage>
        <taxon>Bacteria</taxon>
        <taxon>Pseudomonadati</taxon>
        <taxon>Pseudomonadota</taxon>
        <taxon>Betaproteobacteria</taxon>
        <taxon>Burkholderiales</taxon>
        <taxon>Comamonadaceae</taxon>
        <taxon>Variovorax</taxon>
    </lineage>
</organism>
<proteinExistence type="predicted"/>
<dbReference type="RefSeq" id="WP_095745765.1">
    <property type="nucleotide sequence ID" value="NZ_CP023284.1"/>
</dbReference>
<dbReference type="KEGG" id="vbo:CKY39_20860"/>
<evidence type="ECO:0000313" key="2">
    <source>
        <dbReference type="EMBL" id="ATA55395.1"/>
    </source>
</evidence>
<keyword evidence="1" id="KW-0472">Membrane</keyword>
<dbReference type="AlphaFoldDB" id="A0A250DLZ7"/>
<accession>A0A250DLZ7</accession>
<dbReference type="EMBL" id="CP023284">
    <property type="protein sequence ID" value="ATA55395.1"/>
    <property type="molecule type" value="Genomic_DNA"/>
</dbReference>
<keyword evidence="1" id="KW-0812">Transmembrane</keyword>